<dbReference type="STRING" id="1330330.IX53_07450"/>
<dbReference type="GO" id="GO:0016779">
    <property type="term" value="F:nucleotidyltransferase activity"/>
    <property type="evidence" value="ECO:0007669"/>
    <property type="project" value="InterPro"/>
</dbReference>
<organism evidence="2 3">
    <name type="scientific">Kosmotoga pacifica</name>
    <dbReference type="NCBI Taxonomy" id="1330330"/>
    <lineage>
        <taxon>Bacteria</taxon>
        <taxon>Thermotogati</taxon>
        <taxon>Thermotogota</taxon>
        <taxon>Thermotogae</taxon>
        <taxon>Kosmotogales</taxon>
        <taxon>Kosmotogaceae</taxon>
        <taxon>Kosmotoga</taxon>
    </lineage>
</organism>
<dbReference type="Proteomes" id="UP000035159">
    <property type="component" value="Chromosome"/>
</dbReference>
<protein>
    <recommendedName>
        <fullName evidence="1">Polymerase nucleotidyl transferase domain-containing protein</fullName>
    </recommendedName>
</protein>
<dbReference type="Pfam" id="PF01909">
    <property type="entry name" value="NTP_transf_2"/>
    <property type="match status" value="1"/>
</dbReference>
<dbReference type="SUPFAM" id="SSF81301">
    <property type="entry name" value="Nucleotidyltransferase"/>
    <property type="match status" value="1"/>
</dbReference>
<accession>A0A0G2Z7U7</accession>
<name>A0A0G2Z7U7_9BACT</name>
<reference evidence="2 3" key="1">
    <citation type="submission" date="2015-04" db="EMBL/GenBank/DDBJ databases">
        <title>Complete Genome Sequence of Kosmotoga pacifica SLHLJ1.</title>
        <authorList>
            <person name="Jiang L.J."/>
            <person name="Shao Z.Z."/>
            <person name="Jebbar M."/>
        </authorList>
    </citation>
    <scope>NUCLEOTIDE SEQUENCE [LARGE SCALE GENOMIC DNA]</scope>
    <source>
        <strain evidence="2 3">SLHLJ1</strain>
    </source>
</reference>
<dbReference type="RefSeq" id="WP_047754810.1">
    <property type="nucleotide sequence ID" value="NZ_CAJUHA010000017.1"/>
</dbReference>
<dbReference type="InterPro" id="IPR002934">
    <property type="entry name" value="Polymerase_NTP_transf_dom"/>
</dbReference>
<dbReference type="CDD" id="cd05403">
    <property type="entry name" value="NT_KNTase_like"/>
    <property type="match status" value="1"/>
</dbReference>
<dbReference type="OrthoDB" id="9791330at2"/>
<dbReference type="Gene3D" id="3.30.460.10">
    <property type="entry name" value="Beta Polymerase, domain 2"/>
    <property type="match status" value="1"/>
</dbReference>
<keyword evidence="3" id="KW-1185">Reference proteome</keyword>
<proteinExistence type="predicted"/>
<dbReference type="InterPro" id="IPR043519">
    <property type="entry name" value="NT_sf"/>
</dbReference>
<sequence>MPDVFKIAEILVSHAVQAHKDEIAIIAYYGSYATGLASPTSDLDIFYIPDDGKAGSLSSQFVFGNLPYDFWPLSWEFAERIANARHNWAIAASLIADAKVLYYRSQKDLDRFNALKARITELMGPNGRKTMIQQALEEFKNTLFQLGQMRLAVDGNDAISMHWAGLKFVNSVANCLALVNQTYFTKAWENNLIQISKMSQKPDGFEDMIKEIITQKDTKRALEVADRLAKEVRKILLSAQFSISEPSDPKDVFKDFYFFIFEYVNKVLSACKRNDVIAAKFSAFQLQEEICQLMNKIENGFYGTNFNMLNEYSEAYEKAGFPDLLKPASKGDLVELARQAQQLDKKAREWLENHSIELNILRNEEELRQFLTQRDPM</sequence>
<dbReference type="EMBL" id="CP011232">
    <property type="protein sequence ID" value="AKI97675.1"/>
    <property type="molecule type" value="Genomic_DNA"/>
</dbReference>
<dbReference type="AlphaFoldDB" id="A0A0G2Z7U7"/>
<dbReference type="PATRIC" id="fig|1330330.3.peg.1508"/>
<evidence type="ECO:0000313" key="2">
    <source>
        <dbReference type="EMBL" id="AKI97675.1"/>
    </source>
</evidence>
<gene>
    <name evidence="2" type="ORF">IX53_07450</name>
</gene>
<dbReference type="Gene3D" id="1.20.120.330">
    <property type="entry name" value="Nucleotidyltransferases domain 2"/>
    <property type="match status" value="1"/>
</dbReference>
<evidence type="ECO:0000313" key="3">
    <source>
        <dbReference type="Proteomes" id="UP000035159"/>
    </source>
</evidence>
<evidence type="ECO:0000259" key="1">
    <source>
        <dbReference type="Pfam" id="PF01909"/>
    </source>
</evidence>
<feature type="domain" description="Polymerase nucleotidyl transferase" evidence="1">
    <location>
        <begin position="23"/>
        <end position="50"/>
    </location>
</feature>
<dbReference type="KEGG" id="kpf:IX53_07450"/>